<keyword evidence="10" id="KW-0732">Signal</keyword>
<dbReference type="Pfam" id="PF00246">
    <property type="entry name" value="Peptidase_M14"/>
    <property type="match status" value="1"/>
</dbReference>
<dbReference type="Proteomes" id="UP000603200">
    <property type="component" value="Unassembled WGS sequence"/>
</dbReference>
<dbReference type="Gene3D" id="3.40.630.10">
    <property type="entry name" value="Zn peptidases"/>
    <property type="match status" value="1"/>
</dbReference>
<evidence type="ECO:0000256" key="2">
    <source>
        <dbReference type="ARBA" id="ARBA00005988"/>
    </source>
</evidence>
<evidence type="ECO:0000256" key="5">
    <source>
        <dbReference type="ARBA" id="ARBA00022801"/>
    </source>
</evidence>
<keyword evidence="4" id="KW-0479">Metal-binding</keyword>
<comment type="similarity">
    <text evidence="2 8">Belongs to the peptidase M14 family.</text>
</comment>
<dbReference type="InterPro" id="IPR057246">
    <property type="entry name" value="CARBOXYPEPT_ZN_1"/>
</dbReference>
<keyword evidence="13" id="KW-1185">Reference proteome</keyword>
<feature type="active site" description="Proton donor/acceptor" evidence="8">
    <location>
        <position position="386"/>
    </location>
</feature>
<organism evidence="12 13">
    <name type="scientific">Winogradskya humida</name>
    <dbReference type="NCBI Taxonomy" id="113566"/>
    <lineage>
        <taxon>Bacteria</taxon>
        <taxon>Bacillati</taxon>
        <taxon>Actinomycetota</taxon>
        <taxon>Actinomycetes</taxon>
        <taxon>Micromonosporales</taxon>
        <taxon>Micromonosporaceae</taxon>
        <taxon>Winogradskya</taxon>
    </lineage>
</organism>
<dbReference type="InterPro" id="IPR033810">
    <property type="entry name" value="Carboxypeptidase_T"/>
</dbReference>
<dbReference type="EMBL" id="BOMN01000041">
    <property type="protein sequence ID" value="GIE20540.1"/>
    <property type="molecule type" value="Genomic_DNA"/>
</dbReference>
<dbReference type="CDD" id="cd03859">
    <property type="entry name" value="M14_CPT"/>
    <property type="match status" value="1"/>
</dbReference>
<evidence type="ECO:0000256" key="7">
    <source>
        <dbReference type="ARBA" id="ARBA00023049"/>
    </source>
</evidence>
<evidence type="ECO:0000256" key="3">
    <source>
        <dbReference type="ARBA" id="ARBA00022670"/>
    </source>
</evidence>
<evidence type="ECO:0000259" key="11">
    <source>
        <dbReference type="PROSITE" id="PS52035"/>
    </source>
</evidence>
<keyword evidence="5" id="KW-0378">Hydrolase</keyword>
<dbReference type="PANTHER" id="PTHR11705:SF143">
    <property type="entry name" value="SLL0236 PROTEIN"/>
    <property type="match status" value="1"/>
</dbReference>
<gene>
    <name evidence="12" type="ORF">Ahu01nite_036420</name>
</gene>
<dbReference type="PROSITE" id="PS52035">
    <property type="entry name" value="PEPTIDASE_M14"/>
    <property type="match status" value="1"/>
</dbReference>
<feature type="region of interest" description="Disordered" evidence="9">
    <location>
        <begin position="270"/>
        <end position="295"/>
    </location>
</feature>
<keyword evidence="7" id="KW-0482">Metalloprotease</keyword>
<evidence type="ECO:0000256" key="9">
    <source>
        <dbReference type="SAM" id="MobiDB-lite"/>
    </source>
</evidence>
<name>A0ABQ3ZPM8_9ACTN</name>
<sequence length="1012" mass="108284">MEAPQMTTARWATACALSIVTAAAAVMPGIAPAAAAPPDDTLGVYVGTFDAAQFQKLRDSGIDTEETAVTAAADGKLTVEAILGTRQAQALIKGGLPLTAKRVSAKARAKAAAGPTVFRPYNTQGGIREELVATAAANPRIAKLETIGSSVNGVPIQGIKLTRDARTVKDGKRPAVLYMGTQHAREWITPEMTRRLMHYFIDGYGKDKTITKLIDTTELYFFPVSNVDGYDFTFTPGHRQWRKNLRDNNGDGVITTGDGVDINRNFPEKWGYDNEGSSDKPASETYRGTAPASEPETRAFDGLFRRVGFEFMINYHSAAELLLYGVGWQVDTPSPDDEISVALAGDDAHSAIPGYDPDLSAELYPTNGETDGQAQVRYGTISFTPEMSTCATASDLDPDDAWNADDCESIFTFPDDEKLIQDEFAKNIPFALSVAKSAKDPANPVSSVGRTTPDLKADPFTVSYGAKQQVAVTAKRSLGPVTLHYSVNGGRAKTTGTKEWRGGERYGDGMDKYFAELRGTVSAKPGDRVKVWFTARRASSASFEYQVERKIGGDVLVLAAEDVTGISPASTDGATSARYADEYAASLRKAGKKVDVYDLDTHGGEAPHPLGVLSHYKAVVWETGDDVIPRRTGQPGGTLSRAAVQTELAVRDYLNEGGKLLYAGQNAGLAEGTNGSYYYQPEGPGECLDRTSPACLPLVNDFQQYYLGVNTYVDGGTDTHPVNGTNGRFTGFTGTQTGHSALLLSTSSFLPPAEFPQFASVPVLAYELPGAQPYSPYDGAWYLWSGQADASYKRLTKTVDLTAATAARLKFQTSFDTEAAWDFVFVEAHEVGTDNWTTLPDANGLTDTSTGDSCPEGIAGLHPFVAHYQGADCSSTGTTGTWNAASGNSGGWKEFDADLSAYAGKKVELSISYMTDWGTQGLGVFVDSPRIEAGTTVVDQTSFETDLGGWTVAGPPAGSSANGNDWERSQQAFESGAAIATADTVYVAFGLETLTATQRDDLVRRALKHLKV</sequence>
<evidence type="ECO:0000256" key="6">
    <source>
        <dbReference type="ARBA" id="ARBA00022833"/>
    </source>
</evidence>
<feature type="chain" id="PRO_5045827093" evidence="10">
    <location>
        <begin position="36"/>
        <end position="1012"/>
    </location>
</feature>
<dbReference type="PANTHER" id="PTHR11705">
    <property type="entry name" value="PROTEASE FAMILY M14 CARBOXYPEPTIDASE A,B"/>
    <property type="match status" value="1"/>
</dbReference>
<evidence type="ECO:0000256" key="1">
    <source>
        <dbReference type="ARBA" id="ARBA00001947"/>
    </source>
</evidence>
<evidence type="ECO:0000313" key="13">
    <source>
        <dbReference type="Proteomes" id="UP000603200"/>
    </source>
</evidence>
<dbReference type="InterPro" id="IPR000834">
    <property type="entry name" value="Peptidase_M14"/>
</dbReference>
<evidence type="ECO:0000256" key="10">
    <source>
        <dbReference type="SAM" id="SignalP"/>
    </source>
</evidence>
<keyword evidence="3" id="KW-0645">Protease</keyword>
<dbReference type="Pfam" id="PF20773">
    <property type="entry name" value="InhA-like_MAM"/>
    <property type="match status" value="2"/>
</dbReference>
<proteinExistence type="inferred from homology"/>
<dbReference type="PROSITE" id="PS00132">
    <property type="entry name" value="CARBOXYPEPT_ZN_1"/>
    <property type="match status" value="1"/>
</dbReference>
<feature type="signal peptide" evidence="10">
    <location>
        <begin position="1"/>
        <end position="35"/>
    </location>
</feature>
<feature type="domain" description="Peptidase M14" evidence="11">
    <location>
        <begin position="119"/>
        <end position="414"/>
    </location>
</feature>
<comment type="cofactor">
    <cofactor evidence="1">
        <name>Zn(2+)</name>
        <dbReference type="ChEBI" id="CHEBI:29105"/>
    </cofactor>
</comment>
<accession>A0ABQ3ZPM8</accession>
<feature type="compositionally biased region" description="Basic and acidic residues" evidence="9">
    <location>
        <begin position="270"/>
        <end position="282"/>
    </location>
</feature>
<evidence type="ECO:0000313" key="12">
    <source>
        <dbReference type="EMBL" id="GIE20540.1"/>
    </source>
</evidence>
<dbReference type="GO" id="GO:0004180">
    <property type="term" value="F:carboxypeptidase activity"/>
    <property type="evidence" value="ECO:0007669"/>
    <property type="project" value="UniProtKB-KW"/>
</dbReference>
<protein>
    <submittedName>
        <fullName evidence="12">Zinc carboxypeptidase</fullName>
    </submittedName>
</protein>
<keyword evidence="6" id="KW-0862">Zinc</keyword>
<reference evidence="12 13" key="1">
    <citation type="submission" date="2021-01" db="EMBL/GenBank/DDBJ databases">
        <title>Whole genome shotgun sequence of Actinoplanes humidus NBRC 14915.</title>
        <authorList>
            <person name="Komaki H."/>
            <person name="Tamura T."/>
        </authorList>
    </citation>
    <scope>NUCLEOTIDE SEQUENCE [LARGE SCALE GENOMIC DNA]</scope>
    <source>
        <strain evidence="12 13">NBRC 14915</strain>
    </source>
</reference>
<comment type="caution">
    <text evidence="12">The sequence shown here is derived from an EMBL/GenBank/DDBJ whole genome shotgun (WGS) entry which is preliminary data.</text>
</comment>
<keyword evidence="12" id="KW-0121">Carboxypeptidase</keyword>
<dbReference type="SUPFAM" id="SSF53187">
    <property type="entry name" value="Zn-dependent exopeptidases"/>
    <property type="match status" value="1"/>
</dbReference>
<dbReference type="SMART" id="SM00631">
    <property type="entry name" value="Zn_pept"/>
    <property type="match status" value="1"/>
</dbReference>
<dbReference type="PRINTS" id="PR00765">
    <property type="entry name" value="CRBOXYPTASEA"/>
</dbReference>
<evidence type="ECO:0000256" key="4">
    <source>
        <dbReference type="ARBA" id="ARBA00022723"/>
    </source>
</evidence>
<evidence type="ECO:0000256" key="8">
    <source>
        <dbReference type="PROSITE-ProRule" id="PRU01379"/>
    </source>
</evidence>